<dbReference type="PROSITE" id="PS51375">
    <property type="entry name" value="PPR"/>
    <property type="match status" value="5"/>
</dbReference>
<feature type="repeat" description="PPR" evidence="1">
    <location>
        <begin position="780"/>
        <end position="810"/>
    </location>
</feature>
<dbReference type="SUPFAM" id="SSF48452">
    <property type="entry name" value="TPR-like"/>
    <property type="match status" value="1"/>
</dbReference>
<evidence type="ECO:0000313" key="3">
    <source>
        <dbReference type="EMBL" id="CAF1281246.1"/>
    </source>
</evidence>
<protein>
    <recommendedName>
        <fullName evidence="2">DYW domain-containing protein</fullName>
    </recommendedName>
</protein>
<comment type="caution">
    <text evidence="3">The sequence shown here is derived from an EMBL/GenBank/DDBJ whole genome shotgun (WGS) entry which is preliminary data.</text>
</comment>
<dbReference type="Pfam" id="PF01535">
    <property type="entry name" value="PPR"/>
    <property type="match status" value="10"/>
</dbReference>
<feature type="repeat" description="PPR" evidence="1">
    <location>
        <begin position="580"/>
        <end position="610"/>
    </location>
</feature>
<feature type="repeat" description="PPR" evidence="1">
    <location>
        <begin position="680"/>
        <end position="714"/>
    </location>
</feature>
<feature type="repeat" description="PPR" evidence="1">
    <location>
        <begin position="300"/>
        <end position="330"/>
    </location>
</feature>
<accession>A0A815C292</accession>
<dbReference type="InterPro" id="IPR011990">
    <property type="entry name" value="TPR-like_helical_dom_sf"/>
</dbReference>
<dbReference type="OrthoDB" id="185373at2759"/>
<gene>
    <name evidence="3" type="ORF">RFH988_LOCUS28712</name>
</gene>
<dbReference type="InterPro" id="IPR002885">
    <property type="entry name" value="PPR_rpt"/>
</dbReference>
<dbReference type="GO" id="GO:0003723">
    <property type="term" value="F:RNA binding"/>
    <property type="evidence" value="ECO:0007669"/>
    <property type="project" value="InterPro"/>
</dbReference>
<proteinExistence type="predicted"/>
<dbReference type="NCBIfam" id="TIGR00756">
    <property type="entry name" value="PPR"/>
    <property type="match status" value="5"/>
</dbReference>
<dbReference type="GO" id="GO:0009451">
    <property type="term" value="P:RNA modification"/>
    <property type="evidence" value="ECO:0007669"/>
    <property type="project" value="InterPro"/>
</dbReference>
<dbReference type="Gene3D" id="1.25.40.10">
    <property type="entry name" value="Tetratricopeptide repeat domain"/>
    <property type="match status" value="7"/>
</dbReference>
<dbReference type="AlphaFoldDB" id="A0A815C292"/>
<sequence>MLSIRNNIYSIYRFQRVLSFYQKNKRICSNSSSIQLNSKLKKLFDSKQYKEALELFDQKFEECTDFTISMGIKACTISKDYNRGIKIERNLSSNSINNSYIQASLIQFHSLISNNMPEKVLDLFDEITIEANKYTVTVLFNACAALANNRARKIGKKLLDKMPENLRNDNIVLTSAIHMLIKFGDIQNAENLFQSIKKKDIITYGAMMKGYIENQMSEKALNVFKQINIELDNRTYAIVFNACAELANDRAIKIGKKVLGEMPRNFRNDNVVLTSAINMLIKFGDIQNAENLFQSIKKKDIITYGAMMKGYVKNQMSEKALDLIEQIELNLNNVAYTIAFNACTELANDRAMKIGKKLLDQMSENLRNDNVVLNSAIQMLIKFGDIQNAENLFQSIKNKNIITYGALMKGYVKKQMSEKALDLFQQIELDLNNYACTIVFNACAELTNDRAMKIGKTLLDELPENLRNDNIVLTSAIHMLMKFGDIQTAENVFQSIQKKDIITYGAMMKELDNRTYAIVFNACAELANDRAIKIGKKVLDELPRNFRNDNVVLNSAIQMLMKFGDLQNAENLFQSIKKKDIITYGVLMNGYVKKQMSEKALDLFEKIELDLNNYACTIVFNACAELTNDRAMKIGKTLLDELPENLRNDNIVLTSAIHMLMKFGDIQNAENVFQSIKKKDTGTYGALMNGYNINGLSRKCFKILEEMFEENISPDEIIWSIVINACSRYGSLCRSQYIINQIPSEFQNKKQIQNSLIRMWGKCSSIEKAENVFESIVDRDAITYTAMINAFGLNGMGSEAIQLYRKMPNNLRNEVSHICVLNACSHSGLLQEAWSIFNDIPIKTEKIFTTMVDCLSRLFLFDEAENLINEYEKTNKPSLVMYMSLLSGARNNRNENLSEMIYNRMKSMFPNEKDHLISGAILLANIYSSLGEHELAKTFRYNQIKELKTNEFTAHDNSHPKSAKISSELQRLTSEAIADGYQCDPSWVTRPLKQGETNLSVLCGHSERIAIAYNFIEEPDTKFIQIIMNQDVDDEDLHLLSENNLSLTSTSYTNKTFIQYCGYSDWLQFEHQEQNDEEDIVLFTDKIVALYSILAKHVNIAVCILLETFTQFDEQLEKDIFDFVIQQTILHRQDWPYEADANLLRLILKIIDLADHFSCAILANVKHLFNRLLTIKSIPVVQQVYQTILAEMTTNLNILLQALQQKAIVIGSETLSSPTTSDLNKDDAETALIFYCSALC</sequence>
<dbReference type="InterPro" id="IPR046960">
    <property type="entry name" value="PPR_At4g14850-like_plant"/>
</dbReference>
<dbReference type="GO" id="GO:0008270">
    <property type="term" value="F:zinc ion binding"/>
    <property type="evidence" value="ECO:0007669"/>
    <property type="project" value="InterPro"/>
</dbReference>
<organism evidence="3 4">
    <name type="scientific">Rotaria sordida</name>
    <dbReference type="NCBI Taxonomy" id="392033"/>
    <lineage>
        <taxon>Eukaryota</taxon>
        <taxon>Metazoa</taxon>
        <taxon>Spiralia</taxon>
        <taxon>Gnathifera</taxon>
        <taxon>Rotifera</taxon>
        <taxon>Eurotatoria</taxon>
        <taxon>Bdelloidea</taxon>
        <taxon>Philodinida</taxon>
        <taxon>Philodinidae</taxon>
        <taxon>Rotaria</taxon>
    </lineage>
</organism>
<evidence type="ECO:0000259" key="2">
    <source>
        <dbReference type="Pfam" id="PF14432"/>
    </source>
</evidence>
<name>A0A815C292_9BILA</name>
<feature type="domain" description="DYW" evidence="2">
    <location>
        <begin position="980"/>
        <end position="1033"/>
    </location>
</feature>
<dbReference type="InterPro" id="IPR032867">
    <property type="entry name" value="DYW_dom"/>
</dbReference>
<evidence type="ECO:0000313" key="4">
    <source>
        <dbReference type="Proteomes" id="UP000663882"/>
    </source>
</evidence>
<feature type="repeat" description="PPR" evidence="1">
    <location>
        <begin position="400"/>
        <end position="430"/>
    </location>
</feature>
<dbReference type="Pfam" id="PF14432">
    <property type="entry name" value="DYW_deaminase"/>
    <property type="match status" value="1"/>
</dbReference>
<dbReference type="Pfam" id="PF13041">
    <property type="entry name" value="PPR_2"/>
    <property type="match status" value="1"/>
</dbReference>
<dbReference type="Proteomes" id="UP000663882">
    <property type="component" value="Unassembled WGS sequence"/>
</dbReference>
<dbReference type="EMBL" id="CAJNOO010002586">
    <property type="protein sequence ID" value="CAF1281246.1"/>
    <property type="molecule type" value="Genomic_DNA"/>
</dbReference>
<evidence type="ECO:0000256" key="1">
    <source>
        <dbReference type="PROSITE-ProRule" id="PRU00708"/>
    </source>
</evidence>
<reference evidence="3" key="1">
    <citation type="submission" date="2021-02" db="EMBL/GenBank/DDBJ databases">
        <authorList>
            <person name="Nowell W R."/>
        </authorList>
    </citation>
    <scope>NUCLEOTIDE SEQUENCE</scope>
</reference>
<dbReference type="PANTHER" id="PTHR47926">
    <property type="entry name" value="PENTATRICOPEPTIDE REPEAT-CONTAINING PROTEIN"/>
    <property type="match status" value="1"/>
</dbReference>